<evidence type="ECO:0000313" key="8">
    <source>
        <dbReference type="EMBL" id="MCW8108670.1"/>
    </source>
</evidence>
<feature type="coiled-coil region" evidence="6">
    <location>
        <begin position="23"/>
        <end position="61"/>
    </location>
</feature>
<dbReference type="Proteomes" id="UP001142810">
    <property type="component" value="Unassembled WGS sequence"/>
</dbReference>
<proteinExistence type="inferred from homology"/>
<evidence type="ECO:0000256" key="1">
    <source>
        <dbReference type="ARBA" id="ARBA00004453"/>
    </source>
</evidence>
<dbReference type="SUPFAM" id="SSF81273">
    <property type="entry name" value="H-NS histone-like proteins"/>
    <property type="match status" value="2"/>
</dbReference>
<dbReference type="Pfam" id="PF00816">
    <property type="entry name" value="Histone_HNS"/>
    <property type="match status" value="1"/>
</dbReference>
<dbReference type="InterPro" id="IPR027454">
    <property type="entry name" value="Histone_HNS_N"/>
</dbReference>
<comment type="similarity">
    <text evidence="2 5">Belongs to the histone-like protein H-NS family.</text>
</comment>
<dbReference type="InterPro" id="IPR054180">
    <property type="entry name" value="H-NS-like_N"/>
</dbReference>
<dbReference type="InterPro" id="IPR001801">
    <property type="entry name" value="Histone_HNS"/>
</dbReference>
<accession>A0ABT3P7C4</accession>
<keyword evidence="3" id="KW-0963">Cytoplasm</keyword>
<dbReference type="PIRSF" id="PIRSF002096">
    <property type="entry name" value="HnS"/>
    <property type="match status" value="1"/>
</dbReference>
<name>A0ABT3P7C4_9ALTE</name>
<evidence type="ECO:0000256" key="6">
    <source>
        <dbReference type="SAM" id="Coils"/>
    </source>
</evidence>
<evidence type="ECO:0000313" key="9">
    <source>
        <dbReference type="Proteomes" id="UP001142810"/>
    </source>
</evidence>
<keyword evidence="6" id="KW-0175">Coiled coil</keyword>
<organism evidence="8 9">
    <name type="scientific">Alteromonas aquimaris</name>
    <dbReference type="NCBI Taxonomy" id="2998417"/>
    <lineage>
        <taxon>Bacteria</taxon>
        <taxon>Pseudomonadati</taxon>
        <taxon>Pseudomonadota</taxon>
        <taxon>Gammaproteobacteria</taxon>
        <taxon>Alteromonadales</taxon>
        <taxon>Alteromonadaceae</taxon>
        <taxon>Alteromonas/Salinimonas group</taxon>
        <taxon>Alteromonas</taxon>
    </lineage>
</organism>
<dbReference type="Gene3D" id="4.10.430.10">
    <property type="entry name" value="Histone-like protein H-NS, C-terminal domain"/>
    <property type="match status" value="1"/>
</dbReference>
<dbReference type="SMART" id="SM00528">
    <property type="entry name" value="HNS"/>
    <property type="match status" value="1"/>
</dbReference>
<dbReference type="PANTHER" id="PTHR38097">
    <property type="match status" value="1"/>
</dbReference>
<dbReference type="InterPro" id="IPR037150">
    <property type="entry name" value="H-NS_C_dom_sf"/>
</dbReference>
<evidence type="ECO:0000259" key="7">
    <source>
        <dbReference type="SMART" id="SM00528"/>
    </source>
</evidence>
<sequence>MNDFLNVLTHGRRLQGAVKDLTIAELEDVQQKLNAILQKKKAKEEKLQQEEKERLASAEKIHSQMKAMGVNFEDLQKLNAVKGTTGKPKKKRPVKYQIKDNQGELHSWTGIGRMPKVFKEALEKGKKLENFSI</sequence>
<dbReference type="PANTHER" id="PTHR38097:SF2">
    <property type="entry name" value="DNA-BINDING PROTEIN STPA"/>
    <property type="match status" value="1"/>
</dbReference>
<keyword evidence="9" id="KW-1185">Reference proteome</keyword>
<dbReference type="Pfam" id="PF22470">
    <property type="entry name" value="Histone_HNS_N"/>
    <property type="match status" value="1"/>
</dbReference>
<dbReference type="Gene3D" id="1.10.287.1050">
    <property type="entry name" value="H-NS histone-like proteins"/>
    <property type="match status" value="1"/>
</dbReference>
<protein>
    <recommendedName>
        <fullName evidence="5">DNA-binding protein</fullName>
    </recommendedName>
</protein>
<evidence type="ECO:0000256" key="3">
    <source>
        <dbReference type="ARBA" id="ARBA00022490"/>
    </source>
</evidence>
<dbReference type="InterPro" id="IPR027444">
    <property type="entry name" value="H-NS_C_dom"/>
</dbReference>
<comment type="caution">
    <text evidence="8">The sequence shown here is derived from an EMBL/GenBank/DDBJ whole genome shotgun (WGS) entry which is preliminary data.</text>
</comment>
<evidence type="ECO:0000256" key="5">
    <source>
        <dbReference type="PIRNR" id="PIRNR002096"/>
    </source>
</evidence>
<keyword evidence="4 5" id="KW-0238">DNA-binding</keyword>
<dbReference type="EMBL" id="JAPFRD010000010">
    <property type="protein sequence ID" value="MCW8108670.1"/>
    <property type="molecule type" value="Genomic_DNA"/>
</dbReference>
<comment type="subcellular location">
    <subcellularLocation>
        <location evidence="1">Cytoplasm</location>
        <location evidence="1">Nucleoid</location>
    </subcellularLocation>
</comment>
<gene>
    <name evidence="8" type="ORF">OPS25_09195</name>
</gene>
<evidence type="ECO:0000256" key="4">
    <source>
        <dbReference type="ARBA" id="ARBA00023125"/>
    </source>
</evidence>
<dbReference type="RefSeq" id="WP_265617419.1">
    <property type="nucleotide sequence ID" value="NZ_JAPFRD010000010.1"/>
</dbReference>
<reference evidence="8" key="1">
    <citation type="submission" date="2022-11" db="EMBL/GenBank/DDBJ databases">
        <title>Alteromonas sp. nov., isolated from sea water of the Qingdao.</title>
        <authorList>
            <person name="Wang Q."/>
        </authorList>
    </citation>
    <scope>NUCLEOTIDE SEQUENCE</scope>
    <source>
        <strain evidence="8">ASW11-7</strain>
    </source>
</reference>
<evidence type="ECO:0000256" key="2">
    <source>
        <dbReference type="ARBA" id="ARBA00010610"/>
    </source>
</evidence>
<feature type="domain" description="DNA-binding protein H-NS-like C-terminal" evidence="7">
    <location>
        <begin position="86"/>
        <end position="133"/>
    </location>
</feature>